<feature type="signal peptide" evidence="2">
    <location>
        <begin position="1"/>
        <end position="20"/>
    </location>
</feature>
<evidence type="ECO:0000313" key="5">
    <source>
        <dbReference type="EMBL" id="KAG0556211.1"/>
    </source>
</evidence>
<comment type="caution">
    <text evidence="5">The sequence shown here is derived from an EMBL/GenBank/DDBJ whole genome shotgun (WGS) entry which is preliminary data.</text>
</comment>
<dbReference type="SUPFAM" id="SSF81296">
    <property type="entry name" value="E set domains"/>
    <property type="match status" value="1"/>
</dbReference>
<reference evidence="5 6" key="1">
    <citation type="submission" date="2020-06" db="EMBL/GenBank/DDBJ databases">
        <title>WGS assembly of Ceratodon purpureus strain R40.</title>
        <authorList>
            <person name="Carey S.B."/>
            <person name="Jenkins J."/>
            <person name="Shu S."/>
            <person name="Lovell J.T."/>
            <person name="Sreedasyam A."/>
            <person name="Maumus F."/>
            <person name="Tiley G.P."/>
            <person name="Fernandez-Pozo N."/>
            <person name="Barry K."/>
            <person name="Chen C."/>
            <person name="Wang M."/>
            <person name="Lipzen A."/>
            <person name="Daum C."/>
            <person name="Saski C.A."/>
            <person name="Payton A.C."/>
            <person name="Mcbreen J.C."/>
            <person name="Conrad R.E."/>
            <person name="Kollar L.M."/>
            <person name="Olsson S."/>
            <person name="Huttunen S."/>
            <person name="Landis J.B."/>
            <person name="Wickett N.J."/>
            <person name="Johnson M.G."/>
            <person name="Rensing S.A."/>
            <person name="Grimwood J."/>
            <person name="Schmutz J."/>
            <person name="Mcdaniel S.F."/>
        </authorList>
    </citation>
    <scope>NUCLEOTIDE SEQUENCE [LARGE SCALE GENOMIC DNA]</scope>
    <source>
        <strain evidence="5 6">R40</strain>
    </source>
</reference>
<dbReference type="Pfam" id="PF09118">
    <property type="entry name" value="GO-like_E_set"/>
    <property type="match status" value="1"/>
</dbReference>
<keyword evidence="1 2" id="KW-0732">Signal</keyword>
<dbReference type="InterPro" id="IPR014756">
    <property type="entry name" value="Ig_E-set"/>
</dbReference>
<evidence type="ECO:0000256" key="1">
    <source>
        <dbReference type="ARBA" id="ARBA00022729"/>
    </source>
</evidence>
<dbReference type="SUPFAM" id="SSF50965">
    <property type="entry name" value="Galactose oxidase, central domain"/>
    <property type="match status" value="1"/>
</dbReference>
<protein>
    <recommendedName>
        <fullName evidence="7">Galactose oxidase</fullName>
    </recommendedName>
</protein>
<dbReference type="PANTHER" id="PTHR32208">
    <property type="entry name" value="SECRETED PROTEIN-RELATED"/>
    <property type="match status" value="1"/>
</dbReference>
<dbReference type="CDD" id="cd02851">
    <property type="entry name" value="E_set_GO_C"/>
    <property type="match status" value="1"/>
</dbReference>
<dbReference type="Gene3D" id="2.130.10.80">
    <property type="entry name" value="Galactose oxidase/kelch, beta-propeller"/>
    <property type="match status" value="1"/>
</dbReference>
<dbReference type="InterPro" id="IPR015202">
    <property type="entry name" value="GO-like_E_set"/>
</dbReference>
<proteinExistence type="predicted"/>
<accession>A0A8T0GAP0</accession>
<dbReference type="PANTHER" id="PTHR32208:SF98">
    <property type="entry name" value="GLYOXAL OXIDASE N-TERMINAL DOMAIN-CONTAINING PROTEIN"/>
    <property type="match status" value="1"/>
</dbReference>
<evidence type="ECO:0008006" key="7">
    <source>
        <dbReference type="Google" id="ProtNLM"/>
    </source>
</evidence>
<gene>
    <name evidence="5" type="ORF">KC19_11G035300</name>
</gene>
<dbReference type="EMBL" id="CM026432">
    <property type="protein sequence ID" value="KAG0556211.1"/>
    <property type="molecule type" value="Genomic_DNA"/>
</dbReference>
<dbReference type="InterPro" id="IPR013783">
    <property type="entry name" value="Ig-like_fold"/>
</dbReference>
<evidence type="ECO:0000259" key="3">
    <source>
        <dbReference type="Pfam" id="PF07250"/>
    </source>
</evidence>
<feature type="domain" description="Galactose oxidase-like Early set" evidence="4">
    <location>
        <begin position="430"/>
        <end position="530"/>
    </location>
</feature>
<sequence length="533" mass="58679">MSSLILALVLTLQCMGLVLAQDALGTWSIVLGNAGISTMHAAVTRFDTCIMLDRTNIGPTGRMLENGRCRDQPQEAILKHDCYAHSVMYRPDLKTVRSLFIFTDTWCSSGQFFSDGTLWQTGGDAEGARRIRTFTPCDASGDCDWVETTTNLTVRRWYATNHLLPEGNRQIVIGGSGQNSYEFVPKRTPTEGVFPLQFLADNCCQSLYPFVFLLPNGELFIFTNMNAIRLNYITNTVTKTYPTLPDNPRNYPSAGSGVLLPLMWQDGFTKAEILICGGAAVNASTKNQVNRLASKSCGRINPLADAPVWFMETMPIERVMGDMVLLPSGDVLIINGARNGFSGWEKATNAVLFPVSYAPYNKVGTRFTSLQNSTIPRMYHSTANLLADSKVLCAGSNTHQFYTYTGAYPTELRLDVFSPPYTRSSFTNIRPGFIKWPAVISYNQVFSVQFGVKALTGTIGVMQHSAPFATHSFSQGQRQLQLRTGPAVLVSGTVYTVDVTAAPNAIVAPPAYYLFFLVQRGKPGTGKWIQQTL</sequence>
<dbReference type="InterPro" id="IPR011043">
    <property type="entry name" value="Gal_Oxase/kelch_b-propeller"/>
</dbReference>
<keyword evidence="6" id="KW-1185">Reference proteome</keyword>
<evidence type="ECO:0000313" key="6">
    <source>
        <dbReference type="Proteomes" id="UP000822688"/>
    </source>
</evidence>
<dbReference type="InterPro" id="IPR037293">
    <property type="entry name" value="Gal_Oxidase_central_sf"/>
</dbReference>
<feature type="chain" id="PRO_5035933625" description="Galactose oxidase" evidence="2">
    <location>
        <begin position="21"/>
        <end position="533"/>
    </location>
</feature>
<dbReference type="AlphaFoldDB" id="A0A8T0GAP0"/>
<evidence type="ECO:0000256" key="2">
    <source>
        <dbReference type="SAM" id="SignalP"/>
    </source>
</evidence>
<dbReference type="InterPro" id="IPR009880">
    <property type="entry name" value="Glyoxal_oxidase_N"/>
</dbReference>
<evidence type="ECO:0000259" key="4">
    <source>
        <dbReference type="Pfam" id="PF09118"/>
    </source>
</evidence>
<dbReference type="Proteomes" id="UP000822688">
    <property type="component" value="Chromosome 11"/>
</dbReference>
<dbReference type="Pfam" id="PF07250">
    <property type="entry name" value="Glyoxal_oxid_N"/>
    <property type="match status" value="1"/>
</dbReference>
<dbReference type="Gene3D" id="2.60.40.10">
    <property type="entry name" value="Immunoglobulins"/>
    <property type="match status" value="1"/>
</dbReference>
<organism evidence="5 6">
    <name type="scientific">Ceratodon purpureus</name>
    <name type="common">Fire moss</name>
    <name type="synonym">Dicranum purpureum</name>
    <dbReference type="NCBI Taxonomy" id="3225"/>
    <lineage>
        <taxon>Eukaryota</taxon>
        <taxon>Viridiplantae</taxon>
        <taxon>Streptophyta</taxon>
        <taxon>Embryophyta</taxon>
        <taxon>Bryophyta</taxon>
        <taxon>Bryophytina</taxon>
        <taxon>Bryopsida</taxon>
        <taxon>Dicranidae</taxon>
        <taxon>Pseudoditrichales</taxon>
        <taxon>Ditrichaceae</taxon>
        <taxon>Ceratodon</taxon>
    </lineage>
</organism>
<name>A0A8T0GAP0_CERPU</name>
<feature type="domain" description="Glyoxal oxidase N-terminal" evidence="3">
    <location>
        <begin position="39"/>
        <end position="421"/>
    </location>
</feature>